<organism evidence="2 3">
    <name type="scientific">Lacimicrobium alkaliphilum</name>
    <dbReference type="NCBI Taxonomy" id="1526571"/>
    <lineage>
        <taxon>Bacteria</taxon>
        <taxon>Pseudomonadati</taxon>
        <taxon>Pseudomonadota</taxon>
        <taxon>Gammaproteobacteria</taxon>
        <taxon>Alteromonadales</taxon>
        <taxon>Alteromonadaceae</taxon>
        <taxon>Lacimicrobium</taxon>
    </lineage>
</organism>
<evidence type="ECO:0000256" key="1">
    <source>
        <dbReference type="SAM" id="Coils"/>
    </source>
</evidence>
<keyword evidence="3" id="KW-1185">Reference proteome</keyword>
<dbReference type="EMBL" id="BMGJ01000008">
    <property type="protein sequence ID" value="GGD66947.1"/>
    <property type="molecule type" value="Genomic_DNA"/>
</dbReference>
<reference evidence="3" key="1">
    <citation type="journal article" date="2019" name="Int. J. Syst. Evol. Microbiol.">
        <title>The Global Catalogue of Microorganisms (GCM) 10K type strain sequencing project: providing services to taxonomists for standard genome sequencing and annotation.</title>
        <authorList>
            <consortium name="The Broad Institute Genomics Platform"/>
            <consortium name="The Broad Institute Genome Sequencing Center for Infectious Disease"/>
            <person name="Wu L."/>
            <person name="Ma J."/>
        </authorList>
    </citation>
    <scope>NUCLEOTIDE SEQUENCE [LARGE SCALE GENOMIC DNA]</scope>
    <source>
        <strain evidence="3">CGMCC 1.12923</strain>
    </source>
</reference>
<gene>
    <name evidence="2" type="ORF">GCM10011357_22680</name>
</gene>
<sequence>MQHHHYILSLCQSLAKSGKTPSVALIKSQASHPLPLPDILAVLQKWRKDPNIVHTNAAPVAPNVLSAEQRLTRLESRVEKMEKLLQQVLTELKQPPYSG</sequence>
<comment type="caution">
    <text evidence="2">The sequence shown here is derived from an EMBL/GenBank/DDBJ whole genome shotgun (WGS) entry which is preliminary data.</text>
</comment>
<name>A0ABQ1REB2_9ALTE</name>
<protein>
    <recommendedName>
        <fullName evidence="4">KfrA N-terminal DNA-binding domain-containing protein</fullName>
    </recommendedName>
</protein>
<evidence type="ECO:0000313" key="3">
    <source>
        <dbReference type="Proteomes" id="UP000614272"/>
    </source>
</evidence>
<dbReference type="Proteomes" id="UP000614272">
    <property type="component" value="Unassembled WGS sequence"/>
</dbReference>
<evidence type="ECO:0000313" key="2">
    <source>
        <dbReference type="EMBL" id="GGD66947.1"/>
    </source>
</evidence>
<evidence type="ECO:0008006" key="4">
    <source>
        <dbReference type="Google" id="ProtNLM"/>
    </source>
</evidence>
<feature type="coiled-coil region" evidence="1">
    <location>
        <begin position="64"/>
        <end position="91"/>
    </location>
</feature>
<keyword evidence="1" id="KW-0175">Coiled coil</keyword>
<dbReference type="RefSeq" id="WP_099034928.1">
    <property type="nucleotide sequence ID" value="NZ_BMGJ01000008.1"/>
</dbReference>
<accession>A0ABQ1REB2</accession>
<proteinExistence type="predicted"/>